<dbReference type="PANTHER" id="PTHR30399:SF1">
    <property type="entry name" value="UTP PYROPHOSPHATASE"/>
    <property type="match status" value="1"/>
</dbReference>
<keyword evidence="3" id="KW-1185">Reference proteome</keyword>
<dbReference type="InterPro" id="IPR053136">
    <property type="entry name" value="UTP_pyrophosphatase-like"/>
</dbReference>
<dbReference type="Gene3D" id="3.30.2010.10">
    <property type="entry name" value="Metalloproteases ('zincins'), catalytic domain"/>
    <property type="match status" value="1"/>
</dbReference>
<comment type="caution">
    <text evidence="2">The sequence shown here is derived from an EMBL/GenBank/DDBJ whole genome shotgun (WGS) entry which is preliminary data.</text>
</comment>
<proteinExistence type="predicted"/>
<evidence type="ECO:0000313" key="3">
    <source>
        <dbReference type="Proteomes" id="UP000575083"/>
    </source>
</evidence>
<accession>A0A7X0PHF3</accession>
<dbReference type="InterPro" id="IPR002725">
    <property type="entry name" value="YgjP-like_metallopeptidase"/>
</dbReference>
<gene>
    <name evidence="2" type="ORF">HNP48_004682</name>
</gene>
<dbReference type="Proteomes" id="UP000575083">
    <property type="component" value="Unassembled WGS sequence"/>
</dbReference>
<dbReference type="GO" id="GO:0016787">
    <property type="term" value="F:hydrolase activity"/>
    <property type="evidence" value="ECO:0007669"/>
    <property type="project" value="UniProtKB-KW"/>
</dbReference>
<dbReference type="EMBL" id="JACHLK010000010">
    <property type="protein sequence ID" value="MBB6561980.1"/>
    <property type="molecule type" value="Genomic_DNA"/>
</dbReference>
<name>A0A7X0PHF3_9BURK</name>
<feature type="domain" description="YgjP-like metallopeptidase" evidence="1">
    <location>
        <begin position="102"/>
        <end position="159"/>
    </location>
</feature>
<dbReference type="PANTHER" id="PTHR30399">
    <property type="entry name" value="UNCHARACTERIZED PROTEIN YGJP"/>
    <property type="match status" value="1"/>
</dbReference>
<dbReference type="Pfam" id="PF01863">
    <property type="entry name" value="YgjP-like"/>
    <property type="match status" value="1"/>
</dbReference>
<keyword evidence="2" id="KW-0378">Hydrolase</keyword>
<dbReference type="RefSeq" id="WP_184861555.1">
    <property type="nucleotide sequence ID" value="NZ_JACHLK010000010.1"/>
</dbReference>
<dbReference type="AlphaFoldDB" id="A0A7X0PHF3"/>
<evidence type="ECO:0000259" key="1">
    <source>
        <dbReference type="Pfam" id="PF01863"/>
    </source>
</evidence>
<evidence type="ECO:0000313" key="2">
    <source>
        <dbReference type="EMBL" id="MBB6561980.1"/>
    </source>
</evidence>
<dbReference type="CDD" id="cd07344">
    <property type="entry name" value="M48_yhfN_like"/>
    <property type="match status" value="1"/>
</dbReference>
<protein>
    <submittedName>
        <fullName evidence="2">Putative metal-dependent hydrolase</fullName>
    </submittedName>
</protein>
<sequence length="178" mass="20540">MTTTAPVQLPYLQSYPAPLQQQARELLAQGRLGAALLRKYPDAHAVRSDKALYDYAQELKNRHLRNAGTINKVLFDNKIHVVRHALGLHTTVSRVQGNRLATKHEIRIAAMFKQGPDEFLRMIVVHELAHLREKGHGKAFYQLCQHMEPQYHQYEFDLRMYLTHVEHTGERLWGGEPA</sequence>
<organism evidence="2 3">
    <name type="scientific">Acidovorax soli</name>
    <dbReference type="NCBI Taxonomy" id="592050"/>
    <lineage>
        <taxon>Bacteria</taxon>
        <taxon>Pseudomonadati</taxon>
        <taxon>Pseudomonadota</taxon>
        <taxon>Betaproteobacteria</taxon>
        <taxon>Burkholderiales</taxon>
        <taxon>Comamonadaceae</taxon>
        <taxon>Acidovorax</taxon>
    </lineage>
</organism>
<reference evidence="2 3" key="1">
    <citation type="submission" date="2020-08" db="EMBL/GenBank/DDBJ databases">
        <title>Functional genomics of gut bacteria from endangered species of beetles.</title>
        <authorList>
            <person name="Carlos-Shanley C."/>
        </authorList>
    </citation>
    <scope>NUCLEOTIDE SEQUENCE [LARGE SCALE GENOMIC DNA]</scope>
    <source>
        <strain evidence="2 3">S00198</strain>
    </source>
</reference>